<dbReference type="EMBL" id="JACIEK010000001">
    <property type="protein sequence ID" value="MBB3996207.1"/>
    <property type="molecule type" value="Genomic_DNA"/>
</dbReference>
<name>A0A7W6EBJ0_9HYPH</name>
<sequence>MTTQTDPELYALVQDLVAAGLLKHGSNEHRVAAHVARSGLASLTGDERRMFEQSVLPILAKPMREQLAVASIVRRGGYVPRKIDF</sequence>
<evidence type="ECO:0000313" key="2">
    <source>
        <dbReference type="Proteomes" id="UP000542776"/>
    </source>
</evidence>
<dbReference type="Proteomes" id="UP000542776">
    <property type="component" value="Unassembled WGS sequence"/>
</dbReference>
<evidence type="ECO:0000313" key="1">
    <source>
        <dbReference type="EMBL" id="MBB3996207.1"/>
    </source>
</evidence>
<dbReference type="RefSeq" id="WP_183196649.1">
    <property type="nucleotide sequence ID" value="NZ_JACIEK010000001.1"/>
</dbReference>
<comment type="caution">
    <text evidence="1">The sequence shown here is derived from an EMBL/GenBank/DDBJ whole genome shotgun (WGS) entry which is preliminary data.</text>
</comment>
<reference evidence="1 2" key="1">
    <citation type="submission" date="2020-08" db="EMBL/GenBank/DDBJ databases">
        <title>Genomic Encyclopedia of Type Strains, Phase IV (KMG-IV): sequencing the most valuable type-strain genomes for metagenomic binning, comparative biology and taxonomic classification.</title>
        <authorList>
            <person name="Goeker M."/>
        </authorList>
    </citation>
    <scope>NUCLEOTIDE SEQUENCE [LARGE SCALE GENOMIC DNA]</scope>
    <source>
        <strain evidence="1 2">DSM 102238</strain>
    </source>
</reference>
<accession>A0A7W6EBJ0</accession>
<keyword evidence="2" id="KW-1185">Reference proteome</keyword>
<protein>
    <submittedName>
        <fullName evidence="1">Uncharacterized protein</fullName>
    </submittedName>
</protein>
<proteinExistence type="predicted"/>
<gene>
    <name evidence="1" type="ORF">GGR04_000028</name>
</gene>
<dbReference type="AlphaFoldDB" id="A0A7W6EBJ0"/>
<organism evidence="1 2">
    <name type="scientific">Aureimonas pseudogalii</name>
    <dbReference type="NCBI Taxonomy" id="1744844"/>
    <lineage>
        <taxon>Bacteria</taxon>
        <taxon>Pseudomonadati</taxon>
        <taxon>Pseudomonadota</taxon>
        <taxon>Alphaproteobacteria</taxon>
        <taxon>Hyphomicrobiales</taxon>
        <taxon>Aurantimonadaceae</taxon>
        <taxon>Aureimonas</taxon>
    </lineage>
</organism>